<protein>
    <recommendedName>
        <fullName evidence="4">DUF5004 domain-containing protein</fullName>
    </recommendedName>
</protein>
<reference evidence="2" key="1">
    <citation type="submission" date="2022-11" db="EMBL/GenBank/DDBJ databases">
        <title>Dyadobacter pollutisoli sp. nov., isolated from plastic dumped soil.</title>
        <authorList>
            <person name="Kim J.M."/>
            <person name="Kim K.R."/>
            <person name="Lee J.K."/>
            <person name="Hao L."/>
            <person name="Jeon C.O."/>
        </authorList>
    </citation>
    <scope>NUCLEOTIDE SEQUENCE</scope>
    <source>
        <strain evidence="2">U1</strain>
    </source>
</reference>
<organism evidence="2 3">
    <name type="scientific">Dyadobacter pollutisoli</name>
    <dbReference type="NCBI Taxonomy" id="2910158"/>
    <lineage>
        <taxon>Bacteria</taxon>
        <taxon>Pseudomonadati</taxon>
        <taxon>Bacteroidota</taxon>
        <taxon>Cytophagia</taxon>
        <taxon>Cytophagales</taxon>
        <taxon>Spirosomataceae</taxon>
        <taxon>Dyadobacter</taxon>
    </lineage>
</organism>
<evidence type="ECO:0000256" key="1">
    <source>
        <dbReference type="SAM" id="SignalP"/>
    </source>
</evidence>
<keyword evidence="1" id="KW-0732">Signal</keyword>
<feature type="chain" id="PRO_5039249372" description="DUF5004 domain-containing protein" evidence="1">
    <location>
        <begin position="27"/>
        <end position="140"/>
    </location>
</feature>
<dbReference type="EMBL" id="CP112998">
    <property type="protein sequence ID" value="WAC12627.1"/>
    <property type="molecule type" value="Genomic_DNA"/>
</dbReference>
<accession>A0A9E8NE40</accession>
<dbReference type="RefSeq" id="WP_244823327.1">
    <property type="nucleotide sequence ID" value="NZ_CP112998.1"/>
</dbReference>
<gene>
    <name evidence="2" type="ORF">ON006_01420</name>
</gene>
<feature type="signal peptide" evidence="1">
    <location>
        <begin position="1"/>
        <end position="26"/>
    </location>
</feature>
<evidence type="ECO:0000313" key="3">
    <source>
        <dbReference type="Proteomes" id="UP001164653"/>
    </source>
</evidence>
<evidence type="ECO:0000313" key="2">
    <source>
        <dbReference type="EMBL" id="WAC12627.1"/>
    </source>
</evidence>
<dbReference type="AlphaFoldDB" id="A0A9E8NE40"/>
<keyword evidence="3" id="KW-1185">Reference proteome</keyword>
<name>A0A9E8NE40_9BACT</name>
<sequence>MKTFKFTLLILPVIIFLSSCSKDSLAPVEELPSLAGTFTVAETSTFPDGRTDRDEYVITINKSATDKSYFEIANFAGLLKKKVQVLVDGEKFNIPSQTFQAGNSKMTVAGSGTLQGSRLTFAYTVRGDFTWDANCVSDKR</sequence>
<dbReference type="Proteomes" id="UP001164653">
    <property type="component" value="Chromosome"/>
</dbReference>
<evidence type="ECO:0008006" key="4">
    <source>
        <dbReference type="Google" id="ProtNLM"/>
    </source>
</evidence>
<dbReference type="KEGG" id="dpf:ON006_01420"/>
<dbReference type="PROSITE" id="PS51257">
    <property type="entry name" value="PROKAR_LIPOPROTEIN"/>
    <property type="match status" value="1"/>
</dbReference>
<proteinExistence type="predicted"/>